<dbReference type="Proteomes" id="UP001151478">
    <property type="component" value="Unassembled WGS sequence"/>
</dbReference>
<organism evidence="1 2">
    <name type="scientific">Polaribacter ponticola</name>
    <dbReference type="NCBI Taxonomy" id="2978475"/>
    <lineage>
        <taxon>Bacteria</taxon>
        <taxon>Pseudomonadati</taxon>
        <taxon>Bacteroidota</taxon>
        <taxon>Flavobacteriia</taxon>
        <taxon>Flavobacteriales</taxon>
        <taxon>Flavobacteriaceae</taxon>
    </lineage>
</organism>
<evidence type="ECO:0008006" key="3">
    <source>
        <dbReference type="Google" id="ProtNLM"/>
    </source>
</evidence>
<proteinExistence type="predicted"/>
<accession>A0ABT5SBR8</accession>
<comment type="caution">
    <text evidence="1">The sequence shown here is derived from an EMBL/GenBank/DDBJ whole genome shotgun (WGS) entry which is preliminary data.</text>
</comment>
<reference evidence="1" key="1">
    <citation type="submission" date="2023-02" db="EMBL/GenBank/DDBJ databases">
        <title>Polaribacter ponticola sp. nov., isolated from seawater.</title>
        <authorList>
            <person name="Baek J.H."/>
            <person name="Kim J.M."/>
            <person name="Choi D.G."/>
            <person name="Jeon C.O."/>
        </authorList>
    </citation>
    <scope>NUCLEOTIDE SEQUENCE</scope>
    <source>
        <strain evidence="1">MSW5</strain>
    </source>
</reference>
<evidence type="ECO:0000313" key="1">
    <source>
        <dbReference type="EMBL" id="MDD7915562.1"/>
    </source>
</evidence>
<protein>
    <recommendedName>
        <fullName evidence="3">Glycine dehydrogenase</fullName>
    </recommendedName>
</protein>
<keyword evidence="2" id="KW-1185">Reference proteome</keyword>
<dbReference type="RefSeq" id="WP_265726821.1">
    <property type="nucleotide sequence ID" value="NZ_JAOSLC020000003.1"/>
</dbReference>
<evidence type="ECO:0000313" key="2">
    <source>
        <dbReference type="Proteomes" id="UP001151478"/>
    </source>
</evidence>
<gene>
    <name evidence="1" type="ORF">N5A56_014550</name>
</gene>
<sequence length="87" mass="10210">MFKKLKITCDEATTICDKSQYKEASLFELIKLNFHFIGCKICRLYTKQNSKMSGLFKIKSLDCKDKNNCMSKADKEALKKQFEEIKR</sequence>
<dbReference type="EMBL" id="JAOSLC020000003">
    <property type="protein sequence ID" value="MDD7915562.1"/>
    <property type="molecule type" value="Genomic_DNA"/>
</dbReference>
<name>A0ABT5SBR8_9FLAO</name>